<organism evidence="2 3">
    <name type="scientific">Paenibacillus baimaensis</name>
    <dbReference type="NCBI Taxonomy" id="2982185"/>
    <lineage>
        <taxon>Bacteria</taxon>
        <taxon>Bacillati</taxon>
        <taxon>Bacillota</taxon>
        <taxon>Bacilli</taxon>
        <taxon>Bacillales</taxon>
        <taxon>Paenibacillaceae</taxon>
        <taxon>Paenibacillus</taxon>
    </lineage>
</organism>
<feature type="signal peptide" evidence="1">
    <location>
        <begin position="1"/>
        <end position="28"/>
    </location>
</feature>
<name>A0ABT2U985_9BACL</name>
<accession>A0ABT2U985</accession>
<protein>
    <submittedName>
        <fullName evidence="2">Uncharacterized protein</fullName>
    </submittedName>
</protein>
<reference evidence="2 3" key="1">
    <citation type="submission" date="2022-09" db="EMBL/GenBank/DDBJ databases">
        <authorList>
            <person name="Han X.L."/>
            <person name="Wang Q."/>
            <person name="Lu T."/>
        </authorList>
    </citation>
    <scope>NUCLEOTIDE SEQUENCE [LARGE SCALE GENOMIC DNA]</scope>
    <source>
        <strain evidence="2 3">WQ 127069</strain>
    </source>
</reference>
<sequence length="701" mass="73302">MSKATKKLLITASASVFLMAATSAPIFAAPSNPGYYVGNQKYLLSDIAANPSLLVQLNNNLNTKGLSSFIADLPEGRLNYAQFMAANPGKLNLSAFKTFAAAHPAVIPADAVIVRPDGTEQRDPDSPLPGISVQNGLITVSFSSAPSVTPTIKDFVVTQSVYGGSNPQVIVPSGLQLNSDGTVVLLSVPTIAATDIAQNIVYTVAYKLSSTVSAGFTLAANPTTGEPVGQAAISTVSTVNGTITVNFNKPVSVAEATYGMKISRSIDGGAGSTEVPSLVQVSGNTVTFKVAEVQSAAADQNVVYSLSYLNGTAINTVKFTVAKIPATIVSASAVNGTITVNFDKAVSVVEATYDMKISRSINGGAGTTEEPSLVQASGNTVTFKVTEVQSAAADQNVVYSLSYLNGTAINTVKFTVAKIPAKITSASAVNGTITVNFDKAVSDVEATNGMKISRSINSGTGTTEVPSLVQASGSTVTFKVAEVQFTDADQSVAYSLSYQNQTAYNTVSFNVAKIIVSAVNGSVTVKFTTVETVSEAIYQNLKFKQSIDEMTPTNVTPTASVLDSVNNSVTYTVPAVQKLYTEQTVTYSVYNWENPAAESNTFKTVLKSPTINTPVNLNSNNKIVTGTGEPDFKIKVKISDGTHSVENNAEVIVGTDDNFTVNFFANLGTIANGPITLTVTQRDKDNGREKTVNGFTGTNNQ</sequence>
<feature type="chain" id="PRO_5047097336" evidence="1">
    <location>
        <begin position="29"/>
        <end position="701"/>
    </location>
</feature>
<dbReference type="EMBL" id="JAOQIO010000007">
    <property type="protein sequence ID" value="MCU6791155.1"/>
    <property type="molecule type" value="Genomic_DNA"/>
</dbReference>
<evidence type="ECO:0000313" key="2">
    <source>
        <dbReference type="EMBL" id="MCU6791155.1"/>
    </source>
</evidence>
<gene>
    <name evidence="2" type="ORF">OB236_03325</name>
</gene>
<keyword evidence="3" id="KW-1185">Reference proteome</keyword>
<dbReference type="RefSeq" id="WP_262682726.1">
    <property type="nucleotide sequence ID" value="NZ_JAOQIO010000007.1"/>
</dbReference>
<evidence type="ECO:0000256" key="1">
    <source>
        <dbReference type="SAM" id="SignalP"/>
    </source>
</evidence>
<dbReference type="Proteomes" id="UP001652445">
    <property type="component" value="Unassembled WGS sequence"/>
</dbReference>
<keyword evidence="1" id="KW-0732">Signal</keyword>
<evidence type="ECO:0000313" key="3">
    <source>
        <dbReference type="Proteomes" id="UP001652445"/>
    </source>
</evidence>
<comment type="caution">
    <text evidence="2">The sequence shown here is derived from an EMBL/GenBank/DDBJ whole genome shotgun (WGS) entry which is preliminary data.</text>
</comment>
<proteinExistence type="predicted"/>